<dbReference type="PANTHER" id="PTHR39188:SF3">
    <property type="entry name" value="STAGE IV SPORULATION PROTEIN FB"/>
    <property type="match status" value="1"/>
</dbReference>
<keyword evidence="10" id="KW-0482">Metalloprotease</keyword>
<feature type="transmembrane region" description="Helical" evidence="12">
    <location>
        <begin position="153"/>
        <end position="177"/>
    </location>
</feature>
<comment type="caution">
    <text evidence="14">The sequence shown here is derived from an EMBL/GenBank/DDBJ whole genome shotgun (WGS) entry which is preliminary data.</text>
</comment>
<keyword evidence="15" id="KW-1185">Reference proteome</keyword>
<keyword evidence="6" id="KW-0479">Metal-binding</keyword>
<reference evidence="15" key="1">
    <citation type="journal article" date="2019" name="Int. J. Syst. Evol. Microbiol.">
        <title>The Global Catalogue of Microorganisms (GCM) 10K type strain sequencing project: providing services to taxonomists for standard genome sequencing and annotation.</title>
        <authorList>
            <consortium name="The Broad Institute Genomics Platform"/>
            <consortium name="The Broad Institute Genome Sequencing Center for Infectious Disease"/>
            <person name="Wu L."/>
            <person name="Ma J."/>
        </authorList>
    </citation>
    <scope>NUCLEOTIDE SEQUENCE [LARGE SCALE GENOMIC DNA]</scope>
    <source>
        <strain evidence="15">CCUG 59129</strain>
    </source>
</reference>
<dbReference type="CDD" id="cd06161">
    <property type="entry name" value="S2P-M50_SpoIVFB"/>
    <property type="match status" value="1"/>
</dbReference>
<evidence type="ECO:0000256" key="12">
    <source>
        <dbReference type="SAM" id="Phobius"/>
    </source>
</evidence>
<proteinExistence type="inferred from homology"/>
<feature type="transmembrane region" description="Helical" evidence="12">
    <location>
        <begin position="12"/>
        <end position="40"/>
    </location>
</feature>
<evidence type="ECO:0000256" key="4">
    <source>
        <dbReference type="ARBA" id="ARBA00022670"/>
    </source>
</evidence>
<protein>
    <submittedName>
        <fullName evidence="14">M50 family metallopeptidase</fullName>
        <ecNumber evidence="14">3.4.24.-</ecNumber>
    </submittedName>
</protein>
<dbReference type="EMBL" id="JBHTJZ010000073">
    <property type="protein sequence ID" value="MFD0962335.1"/>
    <property type="molecule type" value="Genomic_DNA"/>
</dbReference>
<dbReference type="PANTHER" id="PTHR39188">
    <property type="entry name" value="MEMBRANE-ASSOCIATED ZINC METALLOPROTEASE M50B"/>
    <property type="match status" value="1"/>
</dbReference>
<feature type="transmembrane region" description="Helical" evidence="12">
    <location>
        <begin position="115"/>
        <end position="132"/>
    </location>
</feature>
<keyword evidence="7 14" id="KW-0378">Hydrolase</keyword>
<sequence>MISLRGIRWSIHPLFVLIMAASALTGYFTELITLFIIVLVHEMGHVLVARGLGWTVKEVKLLPFGGVAEVEEAGGASAKEDAIVAIAGPLQNVWMAVAAWGCGALGLWDAEWAEYVMMANVIIGSFNLLPIHPLDGGKLMQSLLSYFIHYYHALLWTARISLTLSGAMTLSAFLPILLHGEGVQLNLFIIGVFLIVSNLTYLRHVPFLFYRFLVQRERLARRLTELGREASPLIVQGGQSVLSVARRFNRERYHLVYVLEPAAKDLRVLAEEVIVAGCLSGENPGRAVSELLR</sequence>
<dbReference type="Proteomes" id="UP001596989">
    <property type="component" value="Unassembled WGS sequence"/>
</dbReference>
<dbReference type="Pfam" id="PF02163">
    <property type="entry name" value="Peptidase_M50"/>
    <property type="match status" value="2"/>
</dbReference>
<evidence type="ECO:0000256" key="11">
    <source>
        <dbReference type="ARBA" id="ARBA00023136"/>
    </source>
</evidence>
<dbReference type="GO" id="GO:0016787">
    <property type="term" value="F:hydrolase activity"/>
    <property type="evidence" value="ECO:0007669"/>
    <property type="project" value="UniProtKB-KW"/>
</dbReference>
<dbReference type="InterPro" id="IPR008915">
    <property type="entry name" value="Peptidase_M50"/>
</dbReference>
<comment type="subcellular location">
    <subcellularLocation>
        <location evidence="2">Membrane</location>
        <topology evidence="2">Multi-pass membrane protein</topology>
    </subcellularLocation>
</comment>
<dbReference type="RefSeq" id="WP_377568924.1">
    <property type="nucleotide sequence ID" value="NZ_JBHTJZ010000073.1"/>
</dbReference>
<evidence type="ECO:0000256" key="9">
    <source>
        <dbReference type="ARBA" id="ARBA00022989"/>
    </source>
</evidence>
<dbReference type="EC" id="3.4.24.-" evidence="14"/>
<evidence type="ECO:0000256" key="1">
    <source>
        <dbReference type="ARBA" id="ARBA00001947"/>
    </source>
</evidence>
<feature type="domain" description="Peptidase M50" evidence="13">
    <location>
        <begin position="31"/>
        <end position="102"/>
    </location>
</feature>
<gene>
    <name evidence="14" type="ORF">ACFQ2I_23620</name>
</gene>
<feature type="transmembrane region" description="Helical" evidence="12">
    <location>
        <begin position="183"/>
        <end position="202"/>
    </location>
</feature>
<evidence type="ECO:0000256" key="7">
    <source>
        <dbReference type="ARBA" id="ARBA00022801"/>
    </source>
</evidence>
<evidence type="ECO:0000313" key="15">
    <source>
        <dbReference type="Proteomes" id="UP001596989"/>
    </source>
</evidence>
<keyword evidence="4" id="KW-0645">Protease</keyword>
<name>A0ABW3HXQ7_9BACL</name>
<evidence type="ECO:0000256" key="6">
    <source>
        <dbReference type="ARBA" id="ARBA00022723"/>
    </source>
</evidence>
<evidence type="ECO:0000259" key="13">
    <source>
        <dbReference type="Pfam" id="PF02163"/>
    </source>
</evidence>
<feature type="domain" description="Peptidase M50" evidence="13">
    <location>
        <begin position="115"/>
        <end position="145"/>
    </location>
</feature>
<accession>A0ABW3HXQ7</accession>
<evidence type="ECO:0000256" key="3">
    <source>
        <dbReference type="ARBA" id="ARBA00007931"/>
    </source>
</evidence>
<evidence type="ECO:0000256" key="8">
    <source>
        <dbReference type="ARBA" id="ARBA00022833"/>
    </source>
</evidence>
<comment type="similarity">
    <text evidence="3">Belongs to the peptidase M50B family.</text>
</comment>
<comment type="cofactor">
    <cofactor evidence="1">
        <name>Zn(2+)</name>
        <dbReference type="ChEBI" id="CHEBI:29105"/>
    </cofactor>
</comment>
<keyword evidence="9 12" id="KW-1133">Transmembrane helix</keyword>
<evidence type="ECO:0000313" key="14">
    <source>
        <dbReference type="EMBL" id="MFD0962335.1"/>
    </source>
</evidence>
<evidence type="ECO:0000256" key="2">
    <source>
        <dbReference type="ARBA" id="ARBA00004141"/>
    </source>
</evidence>
<organism evidence="14 15">
    <name type="scientific">Paenibacillus chungangensis</name>
    <dbReference type="NCBI Taxonomy" id="696535"/>
    <lineage>
        <taxon>Bacteria</taxon>
        <taxon>Bacillati</taxon>
        <taxon>Bacillota</taxon>
        <taxon>Bacilli</taxon>
        <taxon>Bacillales</taxon>
        <taxon>Paenibacillaceae</taxon>
        <taxon>Paenibacillus</taxon>
    </lineage>
</organism>
<keyword evidence="5 12" id="KW-0812">Transmembrane</keyword>
<keyword evidence="8" id="KW-0862">Zinc</keyword>
<evidence type="ECO:0000256" key="10">
    <source>
        <dbReference type="ARBA" id="ARBA00023049"/>
    </source>
</evidence>
<keyword evidence="11 12" id="KW-0472">Membrane</keyword>
<evidence type="ECO:0000256" key="5">
    <source>
        <dbReference type="ARBA" id="ARBA00022692"/>
    </source>
</evidence>